<dbReference type="Proteomes" id="UP001627284">
    <property type="component" value="Unassembled WGS sequence"/>
</dbReference>
<organism evidence="2 3">
    <name type="scientific">Solanum stoloniferum</name>
    <dbReference type="NCBI Taxonomy" id="62892"/>
    <lineage>
        <taxon>Eukaryota</taxon>
        <taxon>Viridiplantae</taxon>
        <taxon>Streptophyta</taxon>
        <taxon>Embryophyta</taxon>
        <taxon>Tracheophyta</taxon>
        <taxon>Spermatophyta</taxon>
        <taxon>Magnoliopsida</taxon>
        <taxon>eudicotyledons</taxon>
        <taxon>Gunneridae</taxon>
        <taxon>Pentapetalae</taxon>
        <taxon>asterids</taxon>
        <taxon>lamiids</taxon>
        <taxon>Solanales</taxon>
        <taxon>Solanaceae</taxon>
        <taxon>Solanoideae</taxon>
        <taxon>Solaneae</taxon>
        <taxon>Solanum</taxon>
    </lineage>
</organism>
<reference evidence="2 3" key="1">
    <citation type="submission" date="2024-05" db="EMBL/GenBank/DDBJ databases">
        <title>De novo assembly of an allotetraploid wild potato.</title>
        <authorList>
            <person name="Hosaka A.J."/>
        </authorList>
    </citation>
    <scope>NUCLEOTIDE SEQUENCE [LARGE SCALE GENOMIC DNA]</scope>
    <source>
        <tissue evidence="2">Young leaves</tissue>
    </source>
</reference>
<feature type="compositionally biased region" description="Low complexity" evidence="1">
    <location>
        <begin position="352"/>
        <end position="366"/>
    </location>
</feature>
<dbReference type="PANTHER" id="PTHR35507">
    <property type="entry name" value="OS09G0488600 PROTEIN"/>
    <property type="match status" value="1"/>
</dbReference>
<dbReference type="PANTHER" id="PTHR35507:SF1">
    <property type="entry name" value="TMF_TATA_BD DOMAIN-CONTAINING PROTEIN"/>
    <property type="match status" value="1"/>
</dbReference>
<evidence type="ECO:0000313" key="2">
    <source>
        <dbReference type="EMBL" id="KAL3354138.1"/>
    </source>
</evidence>
<accession>A0ABD2TEM0</accession>
<dbReference type="EMBL" id="JBJKTR010000011">
    <property type="protein sequence ID" value="KAL3354138.1"/>
    <property type="molecule type" value="Genomic_DNA"/>
</dbReference>
<feature type="region of interest" description="Disordered" evidence="1">
    <location>
        <begin position="329"/>
        <end position="367"/>
    </location>
</feature>
<feature type="region of interest" description="Disordered" evidence="1">
    <location>
        <begin position="402"/>
        <end position="466"/>
    </location>
</feature>
<proteinExistence type="predicted"/>
<comment type="caution">
    <text evidence="2">The sequence shown here is derived from an EMBL/GenBank/DDBJ whole genome shotgun (WGS) entry which is preliminary data.</text>
</comment>
<sequence>KLFILKNTQSFNHAPSLSLLPCIFASMESAEEDEAFIPGSAFFTQPPPNLVSLSPFTSSVSPSPRRLSSCYSQPSQPIKAKRQLAWVSLQGRLIGAEEASSASKIGGGLNPKEAVAWELFSPIHRILVVAVVAVAAANSKKNKQICRLKKSVELRDQVLLGMQQKLDTLCEQVNYFKDQPETAADTYDYFLCEQHLNQSNNFYERNMIKGEEMLKFEMPPAANQVEPEERRMSDLSDWAASVTSSVDIQLNTSAIEQDFYNLQKECEEKDVTIRELSTFLQSSEAFGAKRTGELEDIIRRKNMIITKLKKDVLILEQKVMNLTRLRRPSFSSKSSKGVKLPPLTDNILYDMDSTTSPSSSDSDSSPGKIAQPLFASEYISICHGENTLWENQKQEQVENIPLLVKPTDRHPKSRPVCPLKEKSLNHTQDSVSRLKPKQASSISAESRRRRPPIATSKDAVAQKRWL</sequence>
<evidence type="ECO:0000256" key="1">
    <source>
        <dbReference type="SAM" id="MobiDB-lite"/>
    </source>
</evidence>
<gene>
    <name evidence="2" type="ORF">AABB24_018671</name>
</gene>
<feature type="non-terminal residue" evidence="2">
    <location>
        <position position="1"/>
    </location>
</feature>
<dbReference type="AlphaFoldDB" id="A0ABD2TEM0"/>
<evidence type="ECO:0000313" key="3">
    <source>
        <dbReference type="Proteomes" id="UP001627284"/>
    </source>
</evidence>
<name>A0ABD2TEM0_9SOLN</name>
<keyword evidence="3" id="KW-1185">Reference proteome</keyword>
<protein>
    <submittedName>
        <fullName evidence="2">Uncharacterized protein</fullName>
    </submittedName>
</protein>